<reference evidence="1" key="1">
    <citation type="submission" date="2018-02" db="EMBL/GenBank/DDBJ databases">
        <title>Rhizophora mucronata_Transcriptome.</title>
        <authorList>
            <person name="Meera S.P."/>
            <person name="Sreeshan A."/>
            <person name="Augustine A."/>
        </authorList>
    </citation>
    <scope>NUCLEOTIDE SEQUENCE</scope>
    <source>
        <tissue evidence="1">Leaf</tissue>
    </source>
</reference>
<protein>
    <submittedName>
        <fullName evidence="1">Uncharacterized protein</fullName>
    </submittedName>
</protein>
<dbReference type="AlphaFoldDB" id="A0A2P2P3N5"/>
<proteinExistence type="predicted"/>
<accession>A0A2P2P3N5</accession>
<name>A0A2P2P3N5_RHIMU</name>
<organism evidence="1">
    <name type="scientific">Rhizophora mucronata</name>
    <name type="common">Asiatic mangrove</name>
    <dbReference type="NCBI Taxonomy" id="61149"/>
    <lineage>
        <taxon>Eukaryota</taxon>
        <taxon>Viridiplantae</taxon>
        <taxon>Streptophyta</taxon>
        <taxon>Embryophyta</taxon>
        <taxon>Tracheophyta</taxon>
        <taxon>Spermatophyta</taxon>
        <taxon>Magnoliopsida</taxon>
        <taxon>eudicotyledons</taxon>
        <taxon>Gunneridae</taxon>
        <taxon>Pentapetalae</taxon>
        <taxon>rosids</taxon>
        <taxon>fabids</taxon>
        <taxon>Malpighiales</taxon>
        <taxon>Rhizophoraceae</taxon>
        <taxon>Rhizophora</taxon>
    </lineage>
</organism>
<dbReference type="EMBL" id="GGEC01068757">
    <property type="protein sequence ID" value="MBX49241.1"/>
    <property type="molecule type" value="Transcribed_RNA"/>
</dbReference>
<evidence type="ECO:0000313" key="1">
    <source>
        <dbReference type="EMBL" id="MBX49241.1"/>
    </source>
</evidence>
<sequence>MYILYLLFLYIPNSGRLLKIVLHFNFNGNLSSFKWQNPDVGICAIGRTTR</sequence>